<evidence type="ECO:0000313" key="3">
    <source>
        <dbReference type="Proteomes" id="UP000176648"/>
    </source>
</evidence>
<accession>A0A1G2C7A8</accession>
<evidence type="ECO:0000256" key="1">
    <source>
        <dbReference type="SAM" id="Coils"/>
    </source>
</evidence>
<name>A0A1G2C7A8_9BACT</name>
<feature type="coiled-coil region" evidence="1">
    <location>
        <begin position="115"/>
        <end position="149"/>
    </location>
</feature>
<evidence type="ECO:0008006" key="4">
    <source>
        <dbReference type="Google" id="ProtNLM"/>
    </source>
</evidence>
<reference evidence="2 3" key="1">
    <citation type="journal article" date="2016" name="Nat. Commun.">
        <title>Thousands of microbial genomes shed light on interconnected biogeochemical processes in an aquifer system.</title>
        <authorList>
            <person name="Anantharaman K."/>
            <person name="Brown C.T."/>
            <person name="Hug L.A."/>
            <person name="Sharon I."/>
            <person name="Castelle C.J."/>
            <person name="Probst A.J."/>
            <person name="Thomas B.C."/>
            <person name="Singh A."/>
            <person name="Wilkins M.J."/>
            <person name="Karaoz U."/>
            <person name="Brodie E.L."/>
            <person name="Williams K.H."/>
            <person name="Hubbard S.S."/>
            <person name="Banfield J.F."/>
        </authorList>
    </citation>
    <scope>NUCLEOTIDE SEQUENCE [LARGE SCALE GENOMIC DNA]</scope>
</reference>
<dbReference type="Proteomes" id="UP000176648">
    <property type="component" value="Unassembled WGS sequence"/>
</dbReference>
<keyword evidence="1" id="KW-0175">Coiled coil</keyword>
<protein>
    <recommendedName>
        <fullName evidence="4">HNH nuclease domain-containing protein</fullName>
    </recommendedName>
</protein>
<comment type="caution">
    <text evidence="2">The sequence shown here is derived from an EMBL/GenBank/DDBJ whole genome shotgun (WGS) entry which is preliminary data.</text>
</comment>
<proteinExistence type="predicted"/>
<organism evidence="2 3">
    <name type="scientific">Candidatus Liptonbacteria bacterium GWB1_49_6</name>
    <dbReference type="NCBI Taxonomy" id="1798644"/>
    <lineage>
        <taxon>Bacteria</taxon>
        <taxon>Candidatus Liptoniibacteriota</taxon>
    </lineage>
</organism>
<sequence>MERIVITHKHHINENSYKRVIDRITAIKDDGGKHWVWNGGCNNFGHPEAKVVTEDGSSVVAYVHRLVWIYEHGSIEPRDKLVRTCDMNKCVKPAHFKLVKPKNRTASSKRNDADNSELKERIQYLESRIVKLKAKLKDKKKELQEEKDKRIPDDE</sequence>
<dbReference type="AlphaFoldDB" id="A0A1G2C7A8"/>
<dbReference type="EMBL" id="MHKU01000004">
    <property type="protein sequence ID" value="OGY97265.1"/>
    <property type="molecule type" value="Genomic_DNA"/>
</dbReference>
<evidence type="ECO:0000313" key="2">
    <source>
        <dbReference type="EMBL" id="OGY97265.1"/>
    </source>
</evidence>
<gene>
    <name evidence="2" type="ORF">A2122_00275</name>
</gene>